<dbReference type="PANTHER" id="PTHR43404:SF2">
    <property type="entry name" value="LIPOPOLYSACCHARIDE CHOLINEPHOSPHOTRANSFERASE LICD"/>
    <property type="match status" value="1"/>
</dbReference>
<accession>A0AA37I4I5</accession>
<reference evidence="2" key="1">
    <citation type="submission" date="2021-08" db="EMBL/GenBank/DDBJ databases">
        <title>Prevotella lacticifex sp. nov., isolated from rumen of cow.</title>
        <authorList>
            <person name="Shinkai T."/>
            <person name="Ikeyama N."/>
            <person name="Kumagai M."/>
            <person name="Ohmori H."/>
            <person name="Sakamoto M."/>
            <person name="Ohkuma M."/>
            <person name="Mitsumori M."/>
        </authorList>
    </citation>
    <scope>NUCLEOTIDE SEQUENCE</scope>
    <source>
        <strain evidence="2">JCM 8259</strain>
    </source>
</reference>
<evidence type="ECO:0000313" key="2">
    <source>
        <dbReference type="EMBL" id="GJG33863.1"/>
    </source>
</evidence>
<proteinExistence type="predicted"/>
<dbReference type="InterPro" id="IPR007074">
    <property type="entry name" value="LicD/FKTN/FKRP_NTP_transf"/>
</dbReference>
<dbReference type="PANTHER" id="PTHR43404">
    <property type="entry name" value="LIPOPOLYSACCHARIDE CHOLINEPHOSPHOTRANSFERASE LICD"/>
    <property type="match status" value="1"/>
</dbReference>
<comment type="caution">
    <text evidence="2">The sequence shown here is derived from an EMBL/GenBank/DDBJ whole genome shotgun (WGS) entry which is preliminary data.</text>
</comment>
<dbReference type="AlphaFoldDB" id="A0AA37I4I5"/>
<name>A0AA37I4I5_XYLRU</name>
<dbReference type="Pfam" id="PF04991">
    <property type="entry name" value="LicD"/>
    <property type="match status" value="1"/>
</dbReference>
<evidence type="ECO:0000259" key="1">
    <source>
        <dbReference type="Pfam" id="PF04991"/>
    </source>
</evidence>
<dbReference type="EMBL" id="BPTT01000001">
    <property type="protein sequence ID" value="GJG33863.1"/>
    <property type="molecule type" value="Genomic_DNA"/>
</dbReference>
<dbReference type="InterPro" id="IPR052942">
    <property type="entry name" value="LPS_cholinephosphotransferase"/>
</dbReference>
<protein>
    <submittedName>
        <fullName evidence="2">Phosphorylcholine transferase LicD</fullName>
    </submittedName>
</protein>
<dbReference type="GO" id="GO:0016740">
    <property type="term" value="F:transferase activity"/>
    <property type="evidence" value="ECO:0007669"/>
    <property type="project" value="UniProtKB-KW"/>
</dbReference>
<dbReference type="GO" id="GO:0009100">
    <property type="term" value="P:glycoprotein metabolic process"/>
    <property type="evidence" value="ECO:0007669"/>
    <property type="project" value="UniProtKB-ARBA"/>
</dbReference>
<gene>
    <name evidence="2" type="primary">licD1_2</name>
    <name evidence="2" type="ORF">PRMUPPPA20_19720</name>
</gene>
<sequence>MRKITSDELRSIQLDLLQKTADFCEDNGIRYFLCGGTLLGAIRHKGYIPWDDDIDIAMPRPDYDRFCMTFNQPDSEYRVKSLSTHPDYNYAFAKVYDDRTMLKELHYKGVHFGVYIDILPIDGVKDSAQIKKIMFLHKVLNTKRANYYKRTLSKIIVNTFGKLLLLPFTAHQIARWMDNEARKYAFGSMPSAGLIANPLGVGEQVDKHVFDSEVYMVFEGRQYRVPVGYDAYLSSIYGDYMQLPPVEHRVTHHTFDAWWKDDIQK</sequence>
<dbReference type="Proteomes" id="UP000887097">
    <property type="component" value="Unassembled WGS sequence"/>
</dbReference>
<evidence type="ECO:0000313" key="3">
    <source>
        <dbReference type="Proteomes" id="UP000887097"/>
    </source>
</evidence>
<feature type="domain" description="LicD/FKTN/FKRP nucleotidyltransferase" evidence="1">
    <location>
        <begin position="24"/>
        <end position="238"/>
    </location>
</feature>
<keyword evidence="2" id="KW-0808">Transferase</keyword>
<organism evidence="2 3">
    <name type="scientific">Xylanibacter ruminicola</name>
    <name type="common">Prevotella ruminicola</name>
    <dbReference type="NCBI Taxonomy" id="839"/>
    <lineage>
        <taxon>Bacteria</taxon>
        <taxon>Pseudomonadati</taxon>
        <taxon>Bacteroidota</taxon>
        <taxon>Bacteroidia</taxon>
        <taxon>Bacteroidales</taxon>
        <taxon>Prevotellaceae</taxon>
        <taxon>Xylanibacter</taxon>
    </lineage>
</organism>